<dbReference type="PANTHER" id="PTHR45869">
    <property type="entry name" value="C-REACTIVE PROTEIN-RELATED"/>
    <property type="match status" value="1"/>
</dbReference>
<dbReference type="GO" id="GO:0005576">
    <property type="term" value="C:extracellular region"/>
    <property type="evidence" value="ECO:0007669"/>
    <property type="project" value="UniProtKB-SubCell"/>
</dbReference>
<protein>
    <recommendedName>
        <fullName evidence="4">Pentraxin family member</fullName>
    </recommendedName>
</protein>
<dbReference type="Ensembl" id="ENSECRT00000002916.1">
    <property type="protein sequence ID" value="ENSECRP00000002868.1"/>
    <property type="gene ID" value="ENSECRG00000001948.1"/>
</dbReference>
<keyword evidence="3" id="KW-1015">Disulfide bond</keyword>
<organism evidence="6 7">
    <name type="scientific">Erpetoichthys calabaricus</name>
    <name type="common">Rope fish</name>
    <name type="synonym">Calamoichthys calabaricus</name>
    <dbReference type="NCBI Taxonomy" id="27687"/>
    <lineage>
        <taxon>Eukaryota</taxon>
        <taxon>Metazoa</taxon>
        <taxon>Chordata</taxon>
        <taxon>Craniata</taxon>
        <taxon>Vertebrata</taxon>
        <taxon>Euteleostomi</taxon>
        <taxon>Actinopterygii</taxon>
        <taxon>Polypteriformes</taxon>
        <taxon>Polypteridae</taxon>
        <taxon>Erpetoichthys</taxon>
    </lineage>
</organism>
<keyword evidence="1 4" id="KW-0479">Metal-binding</keyword>
<dbReference type="Proteomes" id="UP000694620">
    <property type="component" value="Chromosome 1"/>
</dbReference>
<dbReference type="InterPro" id="IPR001759">
    <property type="entry name" value="PTX_dom"/>
</dbReference>
<comment type="subcellular location">
    <subcellularLocation>
        <location evidence="4">Secreted</location>
    </subcellularLocation>
</comment>
<evidence type="ECO:0000256" key="4">
    <source>
        <dbReference type="RuleBase" id="RU362112"/>
    </source>
</evidence>
<reference evidence="6" key="3">
    <citation type="submission" date="2025-09" db="UniProtKB">
        <authorList>
            <consortium name="Ensembl"/>
        </authorList>
    </citation>
    <scope>IDENTIFICATION</scope>
</reference>
<dbReference type="GO" id="GO:0046872">
    <property type="term" value="F:metal ion binding"/>
    <property type="evidence" value="ECO:0007669"/>
    <property type="project" value="UniProtKB-KW"/>
</dbReference>
<evidence type="ECO:0000256" key="3">
    <source>
        <dbReference type="PROSITE-ProRule" id="PRU01172"/>
    </source>
</evidence>
<keyword evidence="2 4" id="KW-0106">Calcium</keyword>
<dbReference type="PROSITE" id="PS51828">
    <property type="entry name" value="PTX_2"/>
    <property type="match status" value="1"/>
</dbReference>
<accession>A0A8C4RJX9</accession>
<evidence type="ECO:0000259" key="5">
    <source>
        <dbReference type="PROSITE" id="PS51828"/>
    </source>
</evidence>
<feature type="disulfide bond" evidence="3">
    <location>
        <begin position="70"/>
        <end position="129"/>
    </location>
</feature>
<name>A0A8C4RJX9_ERPCA</name>
<reference evidence="6" key="1">
    <citation type="submission" date="2021-06" db="EMBL/GenBank/DDBJ databases">
        <authorList>
            <consortium name="Wellcome Sanger Institute Data Sharing"/>
        </authorList>
    </citation>
    <scope>NUCLEOTIDE SEQUENCE [LARGE SCALE GENOMIC DNA]</scope>
</reference>
<dbReference type="InterPro" id="IPR051005">
    <property type="entry name" value="Pentraxin_domain"/>
</dbReference>
<feature type="domain" description="Pentraxin (PTX)" evidence="5">
    <location>
        <begin position="39"/>
        <end position="238"/>
    </location>
</feature>
<dbReference type="Pfam" id="PF00354">
    <property type="entry name" value="Pentaxin"/>
    <property type="match status" value="1"/>
</dbReference>
<dbReference type="AlphaFoldDB" id="A0A8C4RJX9"/>
<comment type="subunit">
    <text evidence="4">Homopentamer. Pentaxin (or pentraxin) have a discoid arrangement of 5 non-covalently bound subunits.</text>
</comment>
<sequence length="245" mass="27079">MTAFSRILVKKGRLEIGLKVSKAEGSGLFFLSRGLSTAVLRQSGKTSETDNSYVILHPAMPMSLTAFTLCMSLASELPTNREIILFSYYNSGDALNLWVENGKFNLYLLQSSPVSFSLPQLSTFSTNLCVTWESSSGMTTFWVNGKSSVRKVNRQGYKVQNGGIVILGQDQDSLGNTFDIKQSFAGEITNVHLWDYVLSSDEICLVSEGHTVPKGNVIDWNSVDYESGVLYIFTNIKVIKKQANI</sequence>
<comment type="cofactor">
    <cofactor evidence="4">
        <name>Ca(2+)</name>
        <dbReference type="ChEBI" id="CHEBI:29108"/>
    </cofactor>
    <text evidence="4">Binds 2 calcium ions per subunit.</text>
</comment>
<evidence type="ECO:0000313" key="7">
    <source>
        <dbReference type="Proteomes" id="UP000694620"/>
    </source>
</evidence>
<dbReference type="InterPro" id="IPR013320">
    <property type="entry name" value="ConA-like_dom_sf"/>
</dbReference>
<dbReference type="GeneTree" id="ENSGT01100000263515"/>
<dbReference type="SMART" id="SM00159">
    <property type="entry name" value="PTX"/>
    <property type="match status" value="1"/>
</dbReference>
<comment type="similarity">
    <text evidence="4">Belongs to the pentraxin family.</text>
</comment>
<evidence type="ECO:0000256" key="2">
    <source>
        <dbReference type="ARBA" id="ARBA00022837"/>
    </source>
</evidence>
<dbReference type="Gene3D" id="2.60.120.200">
    <property type="match status" value="1"/>
</dbReference>
<dbReference type="PANTHER" id="PTHR45869:SF2">
    <property type="entry name" value="C-REACTIVE PROTEIN-RELATED"/>
    <property type="match status" value="1"/>
</dbReference>
<keyword evidence="7" id="KW-1185">Reference proteome</keyword>
<evidence type="ECO:0000313" key="6">
    <source>
        <dbReference type="Ensembl" id="ENSECRP00000002868.1"/>
    </source>
</evidence>
<dbReference type="PRINTS" id="PR00895">
    <property type="entry name" value="PENTAXIN"/>
</dbReference>
<proteinExistence type="inferred from homology"/>
<reference evidence="6" key="2">
    <citation type="submission" date="2025-08" db="UniProtKB">
        <authorList>
            <consortium name="Ensembl"/>
        </authorList>
    </citation>
    <scope>IDENTIFICATION</scope>
</reference>
<evidence type="ECO:0000256" key="1">
    <source>
        <dbReference type="ARBA" id="ARBA00022723"/>
    </source>
</evidence>
<dbReference type="SUPFAM" id="SSF49899">
    <property type="entry name" value="Concanavalin A-like lectins/glucanases"/>
    <property type="match status" value="1"/>
</dbReference>